<sequence>MTSPHPPFLILPFLTLTSLFHLGHGTQVRHAQYHTWKYKSFPSVTSENLCASRYCNGSLIACTVMCSLHPDCTSFTYNPASQTCLRNVGDAHTFGNSLISATDDTHYVGEVLEDVRDGDWILVFRGQSYNGVSVKDTWEAKGQASDLDLVHLNFDLISKLGNNQTAHFRSRWLDQWPSDTIDQVRFELYKDGATVVRLVFNGTGSSYTDWFKQSRLIQSSYTDLMNATTKFFSLKGIVFRHFYVSTSKVKECHQHGWLVIEDDVSNMCRWSASQASETFPHMIYSKLDTLDNWNEENYGLADVMAVFIRLK</sequence>
<dbReference type="Proteomes" id="UP000694888">
    <property type="component" value="Unplaced"/>
</dbReference>
<proteinExistence type="predicted"/>
<feature type="domain" description="Apple" evidence="2">
    <location>
        <begin position="59"/>
        <end position="100"/>
    </location>
</feature>
<dbReference type="GeneID" id="101846043"/>
<evidence type="ECO:0000259" key="2">
    <source>
        <dbReference type="Pfam" id="PF00024"/>
    </source>
</evidence>
<evidence type="ECO:0000256" key="1">
    <source>
        <dbReference type="SAM" id="SignalP"/>
    </source>
</evidence>
<gene>
    <name evidence="4" type="primary">LOC101846043</name>
</gene>
<keyword evidence="3" id="KW-1185">Reference proteome</keyword>
<reference evidence="4" key="1">
    <citation type="submission" date="2025-08" db="UniProtKB">
        <authorList>
            <consortium name="RefSeq"/>
        </authorList>
    </citation>
    <scope>IDENTIFICATION</scope>
</reference>
<feature type="chain" id="PRO_5047197798" evidence="1">
    <location>
        <begin position="26"/>
        <end position="311"/>
    </location>
</feature>
<dbReference type="Pfam" id="PF00024">
    <property type="entry name" value="PAN_1"/>
    <property type="match status" value="1"/>
</dbReference>
<evidence type="ECO:0000313" key="4">
    <source>
        <dbReference type="RefSeq" id="XP_005111359.1"/>
    </source>
</evidence>
<protein>
    <submittedName>
        <fullName evidence="4">Uncharacterized protein LOC101846043</fullName>
    </submittedName>
</protein>
<organism evidence="3 4">
    <name type="scientific">Aplysia californica</name>
    <name type="common">California sea hare</name>
    <dbReference type="NCBI Taxonomy" id="6500"/>
    <lineage>
        <taxon>Eukaryota</taxon>
        <taxon>Metazoa</taxon>
        <taxon>Spiralia</taxon>
        <taxon>Lophotrochozoa</taxon>
        <taxon>Mollusca</taxon>
        <taxon>Gastropoda</taxon>
        <taxon>Heterobranchia</taxon>
        <taxon>Euthyneura</taxon>
        <taxon>Tectipleura</taxon>
        <taxon>Aplysiida</taxon>
        <taxon>Aplysioidea</taxon>
        <taxon>Aplysiidae</taxon>
        <taxon>Aplysia</taxon>
    </lineage>
</organism>
<feature type="signal peptide" evidence="1">
    <location>
        <begin position="1"/>
        <end position="25"/>
    </location>
</feature>
<keyword evidence="1" id="KW-0732">Signal</keyword>
<dbReference type="SUPFAM" id="SSF57414">
    <property type="entry name" value="Hairpin loop containing domain-like"/>
    <property type="match status" value="1"/>
</dbReference>
<evidence type="ECO:0000313" key="3">
    <source>
        <dbReference type="Proteomes" id="UP000694888"/>
    </source>
</evidence>
<accession>A0ABM0K8J6</accession>
<dbReference type="InterPro" id="IPR003609">
    <property type="entry name" value="Pan_app"/>
</dbReference>
<dbReference type="RefSeq" id="XP_005111359.1">
    <property type="nucleotide sequence ID" value="XM_005111302.3"/>
</dbReference>
<name>A0ABM0K8J6_APLCA</name>